<comment type="catalytic activity">
    <reaction evidence="7">
        <text>a 2'-deoxyadenosine in DNA + S-adenosyl-L-methionine = an N(6)-methyl-2'-deoxyadenosine in DNA + S-adenosyl-L-homocysteine + H(+)</text>
        <dbReference type="Rhea" id="RHEA:15197"/>
        <dbReference type="Rhea" id="RHEA-COMP:12418"/>
        <dbReference type="Rhea" id="RHEA-COMP:12419"/>
        <dbReference type="ChEBI" id="CHEBI:15378"/>
        <dbReference type="ChEBI" id="CHEBI:57856"/>
        <dbReference type="ChEBI" id="CHEBI:59789"/>
        <dbReference type="ChEBI" id="CHEBI:90615"/>
        <dbReference type="ChEBI" id="CHEBI:90616"/>
        <dbReference type="EC" id="2.1.1.72"/>
    </reaction>
</comment>
<keyword evidence="4" id="KW-0949">S-adenosyl-L-methionine</keyword>
<gene>
    <name evidence="11" type="ORF">K3152_14015</name>
</gene>
<comment type="similarity">
    <text evidence="1">Belongs to the N(4)/N(6)-methyltransferase family. N(4) subfamily.</text>
</comment>
<keyword evidence="12" id="KW-1185">Reference proteome</keyword>
<evidence type="ECO:0000256" key="5">
    <source>
        <dbReference type="ARBA" id="ARBA00022747"/>
    </source>
</evidence>
<evidence type="ECO:0000259" key="10">
    <source>
        <dbReference type="Pfam" id="PF01555"/>
    </source>
</evidence>
<dbReference type="PROSITE" id="PS00093">
    <property type="entry name" value="N4_MTASE"/>
    <property type="match status" value="1"/>
</dbReference>
<dbReference type="InterPro" id="IPR029063">
    <property type="entry name" value="SAM-dependent_MTases_sf"/>
</dbReference>
<name>A0ABS7J0K6_9SPHN</name>
<evidence type="ECO:0000256" key="8">
    <source>
        <dbReference type="ARBA" id="ARBA00049120"/>
    </source>
</evidence>
<dbReference type="InterPro" id="IPR002941">
    <property type="entry name" value="DNA_methylase_N4/N6"/>
</dbReference>
<keyword evidence="2" id="KW-0489">Methyltransferase</keyword>
<sequence length="452" mass="50493">MNCTITDILTSLEVAISTEITAANDRAVHAEEALETMRDGLLRLVGTIKSEANFEGRETKATGKIAAIEATSNEPVKKATSKTRSRRPSNSVLLAMLDADWKTAKDIRDKLRKSGSRPAEGSVYNWYRRLARENISRVEAASQPERWRLLPPTGQQKLKESISVEQCSFQARASVRMSRAVAATVQGARKFVPQTKLSGSRPDIEAKFKGPQFELHHGDCLEVMRKMPSASVDLVFTSPPYNLAFSSGGGLKYAGTRSMWPKAALAEGYGDYDDARDPDEYVEWQKSVLQECWRLIPENGAIFYNHKPRVQNGILQTPLDLNPELPVRQIIIWNRKSGINFNRSFFLPSHEWIVVMAKPKFRLRKGGCNAKDVWTIQPERHNSHPAPFPVELPRRAIENTDAKIIFDPFAGSGSTGVAALENGRKFIGIDRNEEYLSSAYDRMTGLMLADAA</sequence>
<comment type="catalytic activity">
    <reaction evidence="8">
        <text>a 2'-deoxycytidine in DNA + S-adenosyl-L-methionine = an N(4)-methyl-2'-deoxycytidine in DNA + S-adenosyl-L-homocysteine + H(+)</text>
        <dbReference type="Rhea" id="RHEA:16857"/>
        <dbReference type="Rhea" id="RHEA-COMP:11369"/>
        <dbReference type="Rhea" id="RHEA-COMP:13674"/>
        <dbReference type="ChEBI" id="CHEBI:15378"/>
        <dbReference type="ChEBI" id="CHEBI:57856"/>
        <dbReference type="ChEBI" id="CHEBI:59789"/>
        <dbReference type="ChEBI" id="CHEBI:85452"/>
        <dbReference type="ChEBI" id="CHEBI:137933"/>
        <dbReference type="EC" id="2.1.1.113"/>
    </reaction>
</comment>
<organism evidence="11 12">
    <name type="scientific">Qipengyuania polymorpha</name>
    <dbReference type="NCBI Taxonomy" id="2867234"/>
    <lineage>
        <taxon>Bacteria</taxon>
        <taxon>Pseudomonadati</taxon>
        <taxon>Pseudomonadota</taxon>
        <taxon>Alphaproteobacteria</taxon>
        <taxon>Sphingomonadales</taxon>
        <taxon>Erythrobacteraceae</taxon>
        <taxon>Qipengyuania</taxon>
    </lineage>
</organism>
<keyword evidence="6" id="KW-0238">DNA-binding</keyword>
<keyword evidence="5" id="KW-0680">Restriction system</keyword>
<reference evidence="11 12" key="1">
    <citation type="submission" date="2021-08" db="EMBL/GenBank/DDBJ databases">
        <title>Comparative Genomics Analysis of the Genus Qipengyuania Reveals Extensive Genetic Diversity and Metabolic Versatility, Including the Description of Fifteen Novel Species.</title>
        <authorList>
            <person name="Liu Y."/>
        </authorList>
    </citation>
    <scope>NUCLEOTIDE SEQUENCE [LARGE SCALE GENOMIC DNA]</scope>
    <source>
        <strain evidence="11 12">1NDH17</strain>
    </source>
</reference>
<dbReference type="Gene3D" id="3.40.50.150">
    <property type="entry name" value="Vaccinia Virus protein VP39"/>
    <property type="match status" value="1"/>
</dbReference>
<accession>A0ABS7J0K6</accession>
<dbReference type="InterPro" id="IPR001091">
    <property type="entry name" value="RM_Methyltransferase"/>
</dbReference>
<dbReference type="Pfam" id="PF01555">
    <property type="entry name" value="N6_N4_Mtase"/>
    <property type="match status" value="1"/>
</dbReference>
<evidence type="ECO:0000256" key="3">
    <source>
        <dbReference type="ARBA" id="ARBA00022679"/>
    </source>
</evidence>
<protein>
    <recommendedName>
        <fullName evidence="9">Methyltransferase</fullName>
        <ecNumber evidence="9">2.1.1.-</ecNumber>
    </recommendedName>
</protein>
<evidence type="ECO:0000313" key="11">
    <source>
        <dbReference type="EMBL" id="MBX7459365.1"/>
    </source>
</evidence>
<evidence type="ECO:0000256" key="4">
    <source>
        <dbReference type="ARBA" id="ARBA00022691"/>
    </source>
</evidence>
<feature type="domain" description="DNA methylase N-4/N-6" evidence="10">
    <location>
        <begin position="232"/>
        <end position="439"/>
    </location>
</feature>
<evidence type="ECO:0000256" key="7">
    <source>
        <dbReference type="ARBA" id="ARBA00047942"/>
    </source>
</evidence>
<dbReference type="EMBL" id="JAIGNK010000007">
    <property type="protein sequence ID" value="MBX7459365.1"/>
    <property type="molecule type" value="Genomic_DNA"/>
</dbReference>
<evidence type="ECO:0000256" key="2">
    <source>
        <dbReference type="ARBA" id="ARBA00022603"/>
    </source>
</evidence>
<evidence type="ECO:0000256" key="1">
    <source>
        <dbReference type="ARBA" id="ARBA00010203"/>
    </source>
</evidence>
<evidence type="ECO:0000256" key="6">
    <source>
        <dbReference type="ARBA" id="ARBA00023125"/>
    </source>
</evidence>
<dbReference type="InterPro" id="IPR017985">
    <property type="entry name" value="MeTrfase_CN4_CS"/>
</dbReference>
<dbReference type="Proteomes" id="UP000783253">
    <property type="component" value="Unassembled WGS sequence"/>
</dbReference>
<evidence type="ECO:0000313" key="12">
    <source>
        <dbReference type="Proteomes" id="UP000783253"/>
    </source>
</evidence>
<keyword evidence="3" id="KW-0808">Transferase</keyword>
<dbReference type="RefSeq" id="WP_221574763.1">
    <property type="nucleotide sequence ID" value="NZ_JAIGNK010000007.1"/>
</dbReference>
<dbReference type="EC" id="2.1.1.-" evidence="9"/>
<dbReference type="SUPFAM" id="SSF53335">
    <property type="entry name" value="S-adenosyl-L-methionine-dependent methyltransferases"/>
    <property type="match status" value="1"/>
</dbReference>
<proteinExistence type="inferred from homology"/>
<dbReference type="PRINTS" id="PR00508">
    <property type="entry name" value="S21N4MTFRASE"/>
</dbReference>
<comment type="caution">
    <text evidence="11">The sequence shown here is derived from an EMBL/GenBank/DDBJ whole genome shotgun (WGS) entry which is preliminary data.</text>
</comment>
<evidence type="ECO:0000256" key="9">
    <source>
        <dbReference type="RuleBase" id="RU362026"/>
    </source>
</evidence>